<protein>
    <submittedName>
        <fullName evidence="2">Uncharacterized protein</fullName>
    </submittedName>
</protein>
<evidence type="ECO:0000313" key="2">
    <source>
        <dbReference type="EMBL" id="JAT02486.1"/>
    </source>
</evidence>
<feature type="non-terminal residue" evidence="2">
    <location>
        <position position="115"/>
    </location>
</feature>
<reference evidence="2" key="1">
    <citation type="submission" date="2015-11" db="EMBL/GenBank/DDBJ databases">
        <title>De novo transcriptome assembly of four potential Pierce s Disease insect vectors from Arizona vineyards.</title>
        <authorList>
            <person name="Tassone E.E."/>
        </authorList>
    </citation>
    <scope>NUCLEOTIDE SEQUENCE</scope>
</reference>
<feature type="coiled-coil region" evidence="1">
    <location>
        <begin position="10"/>
        <end position="83"/>
    </location>
</feature>
<evidence type="ECO:0000256" key="1">
    <source>
        <dbReference type="SAM" id="Coils"/>
    </source>
</evidence>
<accession>A0A1B6JTG4</accession>
<dbReference type="EMBL" id="GECU01005221">
    <property type="protein sequence ID" value="JAT02486.1"/>
    <property type="molecule type" value="Transcribed_RNA"/>
</dbReference>
<dbReference type="AlphaFoldDB" id="A0A1B6JTG4"/>
<gene>
    <name evidence="2" type="ORF">g.51609</name>
</gene>
<name>A0A1B6JTG4_9HEMI</name>
<sequence length="115" mass="13669">DDGFEIKRSIAEMNEHAKILEEENIGLAQKLVAVKQECQEQLKPLLEEQEEFFRRNNIASQVLEELNANLTRKEQEEAFLVKALNREIIIFNKYSLKVELYNHELDLLRERQQRS</sequence>
<feature type="non-terminal residue" evidence="2">
    <location>
        <position position="1"/>
    </location>
</feature>
<organism evidence="2">
    <name type="scientific">Homalodisca liturata</name>
    <dbReference type="NCBI Taxonomy" id="320908"/>
    <lineage>
        <taxon>Eukaryota</taxon>
        <taxon>Metazoa</taxon>
        <taxon>Ecdysozoa</taxon>
        <taxon>Arthropoda</taxon>
        <taxon>Hexapoda</taxon>
        <taxon>Insecta</taxon>
        <taxon>Pterygota</taxon>
        <taxon>Neoptera</taxon>
        <taxon>Paraneoptera</taxon>
        <taxon>Hemiptera</taxon>
        <taxon>Auchenorrhyncha</taxon>
        <taxon>Membracoidea</taxon>
        <taxon>Cicadellidae</taxon>
        <taxon>Cicadellinae</taxon>
        <taxon>Proconiini</taxon>
        <taxon>Homalodisca</taxon>
    </lineage>
</organism>
<keyword evidence="1" id="KW-0175">Coiled coil</keyword>
<proteinExistence type="predicted"/>